<name>A0AAD5X5C1_9FUNG</name>
<reference evidence="6" key="1">
    <citation type="submission" date="2020-05" db="EMBL/GenBank/DDBJ databases">
        <title>Phylogenomic resolution of chytrid fungi.</title>
        <authorList>
            <person name="Stajich J.E."/>
            <person name="Amses K."/>
            <person name="Simmons R."/>
            <person name="Seto K."/>
            <person name="Myers J."/>
            <person name="Bonds A."/>
            <person name="Quandt C.A."/>
            <person name="Barry K."/>
            <person name="Liu P."/>
            <person name="Grigoriev I."/>
            <person name="Longcore J.E."/>
            <person name="James T.Y."/>
        </authorList>
    </citation>
    <scope>NUCLEOTIDE SEQUENCE</scope>
    <source>
        <strain evidence="6">JEL0318</strain>
    </source>
</reference>
<dbReference type="InterPro" id="IPR013005">
    <property type="entry name" value="Ribosomal_uL4-like"/>
</dbReference>
<dbReference type="GO" id="GO:0003735">
    <property type="term" value="F:structural constituent of ribosome"/>
    <property type="evidence" value="ECO:0007669"/>
    <property type="project" value="InterPro"/>
</dbReference>
<dbReference type="GO" id="GO:0006412">
    <property type="term" value="P:translation"/>
    <property type="evidence" value="ECO:0007669"/>
    <property type="project" value="InterPro"/>
</dbReference>
<keyword evidence="3" id="KW-0687">Ribonucleoprotein</keyword>
<dbReference type="EMBL" id="JADGJD010000005">
    <property type="protein sequence ID" value="KAJ3057359.1"/>
    <property type="molecule type" value="Genomic_DNA"/>
</dbReference>
<organism evidence="6 7">
    <name type="scientific">Rhizophlyctis rosea</name>
    <dbReference type="NCBI Taxonomy" id="64517"/>
    <lineage>
        <taxon>Eukaryota</taxon>
        <taxon>Fungi</taxon>
        <taxon>Fungi incertae sedis</taxon>
        <taxon>Chytridiomycota</taxon>
        <taxon>Chytridiomycota incertae sedis</taxon>
        <taxon>Chytridiomycetes</taxon>
        <taxon>Rhizophlyctidales</taxon>
        <taxon>Rhizophlyctidaceae</taxon>
        <taxon>Rhizophlyctis</taxon>
    </lineage>
</organism>
<accession>A0AAD5X5C1</accession>
<comment type="caution">
    <text evidence="6">The sequence shown here is derived from an EMBL/GenBank/DDBJ whole genome shotgun (WGS) entry which is preliminary data.</text>
</comment>
<sequence length="311" mass="34673">MRFFRSLHSLPGAACMLKPRCTAPLATIAKPITASQYQFENSAGAPIPTVLHPATPVFTTSVSKTPASELKFERRDRLWTTPYVQAFLRSFESGDPVGLLELDRTVFGQNQRADIIARALYYEWSWLQAGTESTKARGQVRTSKRKAAPQKGRGRARIGFPRSPHHHKGYDAHGPRPHDKSTSIQKGVYDLAVRCALSTKFSQDQLTIVDSLSHTLDSSTPLLESLSKLGLENKSVYFLYGNTDDLAMKSFINAADSVKIPKSTNIFAPQVEKKLYVAAARNVSIMPMMENEHLVLDKAAVEYLEKMYHTD</sequence>
<feature type="compositionally biased region" description="Basic and acidic residues" evidence="5">
    <location>
        <begin position="169"/>
        <end position="181"/>
    </location>
</feature>
<evidence type="ECO:0000256" key="5">
    <source>
        <dbReference type="SAM" id="MobiDB-lite"/>
    </source>
</evidence>
<evidence type="ECO:0000256" key="1">
    <source>
        <dbReference type="ARBA" id="ARBA00010528"/>
    </source>
</evidence>
<evidence type="ECO:0000313" key="6">
    <source>
        <dbReference type="EMBL" id="KAJ3057359.1"/>
    </source>
</evidence>
<keyword evidence="2 6" id="KW-0689">Ribosomal protein</keyword>
<evidence type="ECO:0000313" key="7">
    <source>
        <dbReference type="Proteomes" id="UP001212841"/>
    </source>
</evidence>
<dbReference type="PANTHER" id="PTHR10746">
    <property type="entry name" value="50S RIBOSOMAL PROTEIN L4"/>
    <property type="match status" value="1"/>
</dbReference>
<proteinExistence type="inferred from homology"/>
<keyword evidence="7" id="KW-1185">Reference proteome</keyword>
<dbReference type="InterPro" id="IPR023574">
    <property type="entry name" value="Ribosomal_uL4_dom_sf"/>
</dbReference>
<dbReference type="Proteomes" id="UP001212841">
    <property type="component" value="Unassembled WGS sequence"/>
</dbReference>
<comment type="similarity">
    <text evidence="1">Belongs to the universal ribosomal protein uL4 family.</text>
</comment>
<dbReference type="GO" id="GO:0005840">
    <property type="term" value="C:ribosome"/>
    <property type="evidence" value="ECO:0007669"/>
    <property type="project" value="UniProtKB-KW"/>
</dbReference>
<dbReference type="GO" id="GO:1990904">
    <property type="term" value="C:ribonucleoprotein complex"/>
    <property type="evidence" value="ECO:0007669"/>
    <property type="project" value="UniProtKB-KW"/>
</dbReference>
<feature type="region of interest" description="Disordered" evidence="5">
    <location>
        <begin position="135"/>
        <end position="182"/>
    </location>
</feature>
<dbReference type="InterPro" id="IPR002136">
    <property type="entry name" value="Ribosomal_uL4"/>
</dbReference>
<feature type="compositionally biased region" description="Basic residues" evidence="5">
    <location>
        <begin position="142"/>
        <end position="156"/>
    </location>
</feature>
<dbReference type="PANTHER" id="PTHR10746:SF6">
    <property type="entry name" value="LARGE RIBOSOMAL SUBUNIT PROTEIN UL4M"/>
    <property type="match status" value="1"/>
</dbReference>
<evidence type="ECO:0000256" key="4">
    <source>
        <dbReference type="ARBA" id="ARBA00040565"/>
    </source>
</evidence>
<dbReference type="Gene3D" id="3.40.1370.10">
    <property type="match status" value="1"/>
</dbReference>
<dbReference type="AlphaFoldDB" id="A0AAD5X5C1"/>
<dbReference type="SUPFAM" id="SSF52166">
    <property type="entry name" value="Ribosomal protein L4"/>
    <property type="match status" value="1"/>
</dbReference>
<evidence type="ECO:0000256" key="3">
    <source>
        <dbReference type="ARBA" id="ARBA00023274"/>
    </source>
</evidence>
<gene>
    <name evidence="6" type="primary">MRPL4</name>
    <name evidence="6" type="ORF">HK097_008454</name>
</gene>
<dbReference type="Pfam" id="PF00573">
    <property type="entry name" value="Ribosomal_L4"/>
    <property type="match status" value="1"/>
</dbReference>
<evidence type="ECO:0000256" key="2">
    <source>
        <dbReference type="ARBA" id="ARBA00022980"/>
    </source>
</evidence>
<protein>
    <recommendedName>
        <fullName evidence="4">Large ribosomal subunit protein uL4m</fullName>
    </recommendedName>
</protein>